<name>A0A0A9D2K7_ARUDO</name>
<reference evidence="1" key="1">
    <citation type="submission" date="2014-09" db="EMBL/GenBank/DDBJ databases">
        <authorList>
            <person name="Magalhaes I.L.F."/>
            <person name="Oliveira U."/>
            <person name="Santos F.R."/>
            <person name="Vidigal T.H.D.A."/>
            <person name="Brescovit A.D."/>
            <person name="Santos A.J."/>
        </authorList>
    </citation>
    <scope>NUCLEOTIDE SEQUENCE</scope>
    <source>
        <tissue evidence="1">Shoot tissue taken approximately 20 cm above the soil surface</tissue>
    </source>
</reference>
<evidence type="ECO:0000313" key="1">
    <source>
        <dbReference type="EMBL" id="JAD82021.1"/>
    </source>
</evidence>
<accession>A0A0A9D2K7</accession>
<reference evidence="1" key="2">
    <citation type="journal article" date="2015" name="Data Brief">
        <title>Shoot transcriptome of the giant reed, Arundo donax.</title>
        <authorList>
            <person name="Barrero R.A."/>
            <person name="Guerrero F.D."/>
            <person name="Moolhuijzen P."/>
            <person name="Goolsby J.A."/>
            <person name="Tidwell J."/>
            <person name="Bellgard S.E."/>
            <person name="Bellgard M.I."/>
        </authorList>
    </citation>
    <scope>NUCLEOTIDE SEQUENCE</scope>
    <source>
        <tissue evidence="1">Shoot tissue taken approximately 20 cm above the soil surface</tissue>
    </source>
</reference>
<dbReference type="AlphaFoldDB" id="A0A0A9D2K7"/>
<organism evidence="1">
    <name type="scientific">Arundo donax</name>
    <name type="common">Giant reed</name>
    <name type="synonym">Donax arundinaceus</name>
    <dbReference type="NCBI Taxonomy" id="35708"/>
    <lineage>
        <taxon>Eukaryota</taxon>
        <taxon>Viridiplantae</taxon>
        <taxon>Streptophyta</taxon>
        <taxon>Embryophyta</taxon>
        <taxon>Tracheophyta</taxon>
        <taxon>Spermatophyta</taxon>
        <taxon>Magnoliopsida</taxon>
        <taxon>Liliopsida</taxon>
        <taxon>Poales</taxon>
        <taxon>Poaceae</taxon>
        <taxon>PACMAD clade</taxon>
        <taxon>Arundinoideae</taxon>
        <taxon>Arundineae</taxon>
        <taxon>Arundo</taxon>
    </lineage>
</organism>
<protein>
    <submittedName>
        <fullName evidence="1">APM1</fullName>
    </submittedName>
</protein>
<sequence length="72" mass="7527">MSGDSMYWTVLIGPATVSVATGILDSATSSDGTSRVSLNLALNAGSSQHGKHRRASTDSNCVTAMFFICPLY</sequence>
<proteinExistence type="predicted"/>
<dbReference type="EMBL" id="GBRH01215874">
    <property type="protein sequence ID" value="JAD82021.1"/>
    <property type="molecule type" value="Transcribed_RNA"/>
</dbReference>